<evidence type="ECO:0000313" key="15">
    <source>
        <dbReference type="Proteomes" id="UP000094622"/>
    </source>
</evidence>
<dbReference type="AlphaFoldDB" id="A0A1E3H1B4"/>
<evidence type="ECO:0000259" key="12">
    <source>
        <dbReference type="Pfam" id="PF01514"/>
    </source>
</evidence>
<dbReference type="NCBIfam" id="TIGR00206">
    <property type="entry name" value="fliF"/>
    <property type="match status" value="1"/>
</dbReference>
<keyword evidence="5 11" id="KW-0812">Transmembrane</keyword>
<comment type="function">
    <text evidence="9">The M ring may be actively involved in energy transduction.</text>
</comment>
<evidence type="ECO:0000256" key="1">
    <source>
        <dbReference type="ARBA" id="ARBA00004117"/>
    </source>
</evidence>
<comment type="caution">
    <text evidence="14">The sequence shown here is derived from an EMBL/GenBank/DDBJ whole genome shotgun (WGS) entry which is preliminary data.</text>
</comment>
<keyword evidence="7 11" id="KW-0472">Membrane</keyword>
<dbReference type="OrthoDB" id="9807026at2"/>
<gene>
    <name evidence="14" type="primary">fliF</name>
    <name evidence="14" type="ORF">A6302_02622</name>
</gene>
<evidence type="ECO:0000256" key="8">
    <source>
        <dbReference type="ARBA" id="ARBA00023143"/>
    </source>
</evidence>
<proteinExistence type="inferred from homology"/>
<evidence type="ECO:0000256" key="6">
    <source>
        <dbReference type="ARBA" id="ARBA00022989"/>
    </source>
</evidence>
<dbReference type="GO" id="GO:0071973">
    <property type="term" value="P:bacterial-type flagellum-dependent cell motility"/>
    <property type="evidence" value="ECO:0007669"/>
    <property type="project" value="InterPro"/>
</dbReference>
<keyword evidence="14" id="KW-0282">Flagellum</keyword>
<accession>A0A1E3H1B4</accession>
<dbReference type="Gene3D" id="3.30.300.30">
    <property type="match status" value="1"/>
</dbReference>
<keyword evidence="15" id="KW-1185">Reference proteome</keyword>
<evidence type="ECO:0000259" key="13">
    <source>
        <dbReference type="Pfam" id="PF08345"/>
    </source>
</evidence>
<evidence type="ECO:0000256" key="7">
    <source>
        <dbReference type="ARBA" id="ARBA00023136"/>
    </source>
</evidence>
<evidence type="ECO:0000256" key="3">
    <source>
        <dbReference type="ARBA" id="ARBA00007971"/>
    </source>
</evidence>
<evidence type="ECO:0000313" key="14">
    <source>
        <dbReference type="EMBL" id="ODN70082.1"/>
    </source>
</evidence>
<keyword evidence="14" id="KW-0969">Cilium</keyword>
<dbReference type="Pfam" id="PF08345">
    <property type="entry name" value="YscJ_FliF_C"/>
    <property type="match status" value="1"/>
</dbReference>
<dbReference type="PANTHER" id="PTHR30046:SF0">
    <property type="entry name" value="FLAGELLAR M-RING PROTEIN"/>
    <property type="match status" value="1"/>
</dbReference>
<dbReference type="Pfam" id="PF01514">
    <property type="entry name" value="YscJ_FliF"/>
    <property type="match status" value="1"/>
</dbReference>
<dbReference type="InterPro" id="IPR000067">
    <property type="entry name" value="FlgMring_FliF"/>
</dbReference>
<organism evidence="14 15">
    <name type="scientific">Methylobrevis pamukkalensis</name>
    <dbReference type="NCBI Taxonomy" id="1439726"/>
    <lineage>
        <taxon>Bacteria</taxon>
        <taxon>Pseudomonadati</taxon>
        <taxon>Pseudomonadota</taxon>
        <taxon>Alphaproteobacteria</taxon>
        <taxon>Hyphomicrobiales</taxon>
        <taxon>Pleomorphomonadaceae</taxon>
        <taxon>Methylobrevis</taxon>
    </lineage>
</organism>
<dbReference type="InterPro" id="IPR013556">
    <property type="entry name" value="Flag_M-ring_C"/>
</dbReference>
<keyword evidence="6 11" id="KW-1133">Transmembrane helix</keyword>
<evidence type="ECO:0000256" key="11">
    <source>
        <dbReference type="SAM" id="Phobius"/>
    </source>
</evidence>
<dbReference type="GO" id="GO:0009431">
    <property type="term" value="C:bacterial-type flagellum basal body, MS ring"/>
    <property type="evidence" value="ECO:0007669"/>
    <property type="project" value="InterPro"/>
</dbReference>
<dbReference type="Proteomes" id="UP000094622">
    <property type="component" value="Unassembled WGS sequence"/>
</dbReference>
<feature type="domain" description="Flagellar M-ring C-terminal" evidence="13">
    <location>
        <begin position="247"/>
        <end position="406"/>
    </location>
</feature>
<keyword evidence="4" id="KW-1003">Cell membrane</keyword>
<feature type="transmembrane region" description="Helical" evidence="11">
    <location>
        <begin position="436"/>
        <end position="455"/>
    </location>
</feature>
<dbReference type="GO" id="GO:0005886">
    <property type="term" value="C:plasma membrane"/>
    <property type="evidence" value="ECO:0007669"/>
    <property type="project" value="UniProtKB-SubCell"/>
</dbReference>
<dbReference type="PANTHER" id="PTHR30046">
    <property type="entry name" value="FLAGELLAR M-RING PROTEIN"/>
    <property type="match status" value="1"/>
</dbReference>
<feature type="compositionally biased region" description="Low complexity" evidence="10">
    <location>
        <begin position="304"/>
        <end position="326"/>
    </location>
</feature>
<sequence length="546" mass="58851">MNGLVDVLKSLGPARIAAMGAVALGLVAFFGFMIMRYNEVQMAPLYTGLTFEDSSAIVRELDGMNVPYELRDDGKVIMVAEDSVLRLRMSLAESGLPLGGSVGYEIFDKTDSLGTTSFVQNVNHLRALEGELARTIRALNRVESARVHLVLPERQLFRRDAEKPTASIVLRTRGPLETAQIRAIQHLVASAVPNLEPSRISIVDETGRLLASGGDGDDQSLFASNLDERTAAFQTRLETKIEEIVASVVGPGRARVKVAAELDFNRLTETEDRFDPEGQVVRSTQSREESSNSTEPNGEVTVGNQVPNAGAGPAAAGAQSATSTSEETVNFEISKTSRTQIVEAGGLKRLSVAVLVDGIYAPDASGAPVYAPREQADLDRIAALVRTAMGYDQTRGDQVEIVNLRFAEGPPSLAIDEVEPGLFDFSRSDIMRFAELGVMALLTLLVLLFAVRPLIRRIVSPERVTEHLSITSQTVAVDEAGNPIPQVDAQGNVVVPLLEAQEPSRIDEAQAQGEAQLVEIRKVGSLVTENPAEAAFVIRNWLSEAA</sequence>
<evidence type="ECO:0000256" key="4">
    <source>
        <dbReference type="ARBA" id="ARBA00022475"/>
    </source>
</evidence>
<comment type="similarity">
    <text evidence="3 9">Belongs to the FliF family.</text>
</comment>
<feature type="domain" description="Flagellar M-ring N-terminal" evidence="12">
    <location>
        <begin position="39"/>
        <end position="211"/>
    </location>
</feature>
<protein>
    <recommendedName>
        <fullName evidence="9">Flagellar M-ring protein</fullName>
    </recommendedName>
</protein>
<dbReference type="InterPro" id="IPR043427">
    <property type="entry name" value="YscJ/FliF"/>
</dbReference>
<reference evidence="14 15" key="1">
    <citation type="submission" date="2016-07" db="EMBL/GenBank/DDBJ databases">
        <title>Draft Genome Sequence of Methylobrevis pamukkalensis PK2.</title>
        <authorList>
            <person name="Vasilenko O.V."/>
            <person name="Doronina N.V."/>
            <person name="Shmareva M.N."/>
            <person name="Tarlachkov S.V."/>
            <person name="Mustakhimov I."/>
            <person name="Trotsenko Y.A."/>
        </authorList>
    </citation>
    <scope>NUCLEOTIDE SEQUENCE [LARGE SCALE GENOMIC DNA]</scope>
    <source>
        <strain evidence="14 15">PK2</strain>
    </source>
</reference>
<dbReference type="EMBL" id="MCRJ01000063">
    <property type="protein sequence ID" value="ODN70082.1"/>
    <property type="molecule type" value="Genomic_DNA"/>
</dbReference>
<dbReference type="PATRIC" id="fig|1439726.3.peg.2763"/>
<comment type="subcellular location">
    <subcellularLocation>
        <location evidence="1 9">Bacterial flagellum basal body</location>
    </subcellularLocation>
    <subcellularLocation>
        <location evidence="2">Cell membrane</location>
        <topology evidence="2">Multi-pass membrane protein</topology>
    </subcellularLocation>
</comment>
<evidence type="ECO:0000256" key="9">
    <source>
        <dbReference type="PIRNR" id="PIRNR004862"/>
    </source>
</evidence>
<dbReference type="PRINTS" id="PR01009">
    <property type="entry name" value="FLGMRINGFLIF"/>
</dbReference>
<feature type="region of interest" description="Disordered" evidence="10">
    <location>
        <begin position="269"/>
        <end position="326"/>
    </location>
</feature>
<evidence type="ECO:0000256" key="5">
    <source>
        <dbReference type="ARBA" id="ARBA00022692"/>
    </source>
</evidence>
<feature type="transmembrane region" description="Helical" evidence="11">
    <location>
        <begin position="16"/>
        <end position="35"/>
    </location>
</feature>
<dbReference type="InterPro" id="IPR045851">
    <property type="entry name" value="AMP-bd_C_sf"/>
</dbReference>
<evidence type="ECO:0000256" key="2">
    <source>
        <dbReference type="ARBA" id="ARBA00004651"/>
    </source>
</evidence>
<keyword evidence="14" id="KW-0966">Cell projection</keyword>
<name>A0A1E3H1B4_9HYPH</name>
<evidence type="ECO:0000256" key="10">
    <source>
        <dbReference type="SAM" id="MobiDB-lite"/>
    </source>
</evidence>
<keyword evidence="8 9" id="KW-0975">Bacterial flagellum</keyword>
<dbReference type="GO" id="GO:0003774">
    <property type="term" value="F:cytoskeletal motor activity"/>
    <property type="evidence" value="ECO:0007669"/>
    <property type="project" value="InterPro"/>
</dbReference>
<dbReference type="InterPro" id="IPR006182">
    <property type="entry name" value="FliF_N_dom"/>
</dbReference>
<dbReference type="PIRSF" id="PIRSF004862">
    <property type="entry name" value="FliF"/>
    <property type="match status" value="1"/>
</dbReference>